<dbReference type="Proteomes" id="UP000345637">
    <property type="component" value="Unassembled WGS sequence"/>
</dbReference>
<proteinExistence type="predicted"/>
<gene>
    <name evidence="1" type="ORF">NCTC12998_02505</name>
</gene>
<dbReference type="EMBL" id="CAADJE010000022">
    <property type="protein sequence ID" value="VFS64236.1"/>
    <property type="molecule type" value="Genomic_DNA"/>
</dbReference>
<reference evidence="1 2" key="1">
    <citation type="submission" date="2019-03" db="EMBL/GenBank/DDBJ databases">
        <authorList>
            <consortium name="Pathogen Informatics"/>
        </authorList>
    </citation>
    <scope>NUCLEOTIDE SEQUENCE [LARGE SCALE GENOMIC DNA]</scope>
    <source>
        <strain evidence="1 2">NCTC12998</strain>
    </source>
</reference>
<name>A0A485AVK0_RAOPL</name>
<evidence type="ECO:0000313" key="1">
    <source>
        <dbReference type="EMBL" id="VFS64236.1"/>
    </source>
</evidence>
<evidence type="ECO:0000313" key="2">
    <source>
        <dbReference type="Proteomes" id="UP000345637"/>
    </source>
</evidence>
<organism evidence="1 2">
    <name type="scientific">Raoultella planticola</name>
    <name type="common">Klebsiella planticola</name>
    <dbReference type="NCBI Taxonomy" id="575"/>
    <lineage>
        <taxon>Bacteria</taxon>
        <taxon>Pseudomonadati</taxon>
        <taxon>Pseudomonadota</taxon>
        <taxon>Gammaproteobacteria</taxon>
        <taxon>Enterobacterales</taxon>
        <taxon>Enterobacteriaceae</taxon>
        <taxon>Klebsiella/Raoultella group</taxon>
        <taxon>Raoultella</taxon>
    </lineage>
</organism>
<protein>
    <submittedName>
        <fullName evidence="1">Uncharacterized protein</fullName>
    </submittedName>
</protein>
<accession>A0A485AVK0</accession>
<sequence length="47" mass="5324">MSDFDMVGHRQVAFFMPVLATVSRGAATWFCRGRPQLLRKTISIVLI</sequence>
<dbReference type="AlphaFoldDB" id="A0A485AVK0"/>